<evidence type="ECO:0000256" key="2">
    <source>
        <dbReference type="ARBA" id="ARBA00007589"/>
    </source>
</evidence>
<keyword evidence="7" id="KW-0548">Nucleotidyltransferase</keyword>
<gene>
    <name evidence="15" type="ORF">P5673_001594</name>
</gene>
<keyword evidence="9" id="KW-0274">FAD</keyword>
<reference evidence="15" key="1">
    <citation type="journal article" date="2023" name="G3 (Bethesda)">
        <title>Whole genome assembly and annotation of the endangered Caribbean coral Acropora cervicornis.</title>
        <authorList>
            <person name="Selwyn J.D."/>
            <person name="Vollmer S.V."/>
        </authorList>
    </citation>
    <scope>NUCLEOTIDE SEQUENCE</scope>
    <source>
        <strain evidence="15">K2</strain>
    </source>
</reference>
<evidence type="ECO:0000256" key="8">
    <source>
        <dbReference type="ARBA" id="ARBA00022741"/>
    </source>
</evidence>
<dbReference type="SUPFAM" id="SSF52402">
    <property type="entry name" value="Adenine nucleotide alpha hydrolases-like"/>
    <property type="match status" value="1"/>
</dbReference>
<evidence type="ECO:0000256" key="11">
    <source>
        <dbReference type="ARBA" id="ARBA00031145"/>
    </source>
</evidence>
<evidence type="ECO:0000256" key="13">
    <source>
        <dbReference type="ARBA" id="ARBA00049494"/>
    </source>
</evidence>
<dbReference type="Pfam" id="PF00994">
    <property type="entry name" value="MoCF_biosynth"/>
    <property type="match status" value="1"/>
</dbReference>
<evidence type="ECO:0000256" key="3">
    <source>
        <dbReference type="ARBA" id="ARBA00012393"/>
    </source>
</evidence>
<dbReference type="AlphaFoldDB" id="A0AAD9VHB1"/>
<comment type="similarity">
    <text evidence="2">In the N-terminal section; belongs to the MoaB/Mog family.</text>
</comment>
<organism evidence="15 16">
    <name type="scientific">Acropora cervicornis</name>
    <name type="common">Staghorn coral</name>
    <dbReference type="NCBI Taxonomy" id="6130"/>
    <lineage>
        <taxon>Eukaryota</taxon>
        <taxon>Metazoa</taxon>
        <taxon>Cnidaria</taxon>
        <taxon>Anthozoa</taxon>
        <taxon>Hexacorallia</taxon>
        <taxon>Scleractinia</taxon>
        <taxon>Astrocoeniina</taxon>
        <taxon>Acroporidae</taxon>
        <taxon>Acropora</taxon>
    </lineage>
</organism>
<evidence type="ECO:0000256" key="5">
    <source>
        <dbReference type="ARBA" id="ARBA00022643"/>
    </source>
</evidence>
<evidence type="ECO:0000256" key="9">
    <source>
        <dbReference type="ARBA" id="ARBA00022827"/>
    </source>
</evidence>
<evidence type="ECO:0000256" key="7">
    <source>
        <dbReference type="ARBA" id="ARBA00022695"/>
    </source>
</evidence>
<evidence type="ECO:0000256" key="10">
    <source>
        <dbReference type="ARBA" id="ARBA00022840"/>
    </source>
</evidence>
<dbReference type="CDD" id="cd00885">
    <property type="entry name" value="cinA"/>
    <property type="match status" value="1"/>
</dbReference>
<dbReference type="InterPro" id="IPR001453">
    <property type="entry name" value="MoaB/Mog_dom"/>
</dbReference>
<feature type="domain" description="MoaB/Mog" evidence="14">
    <location>
        <begin position="16"/>
        <end position="186"/>
    </location>
</feature>
<dbReference type="Pfam" id="PF24102">
    <property type="entry name" value="FLAD1_M"/>
    <property type="match status" value="1"/>
</dbReference>
<dbReference type="InterPro" id="IPR002500">
    <property type="entry name" value="PAPS_reduct_dom"/>
</dbReference>
<evidence type="ECO:0000256" key="6">
    <source>
        <dbReference type="ARBA" id="ARBA00022679"/>
    </source>
</evidence>
<dbReference type="Proteomes" id="UP001249851">
    <property type="component" value="Unassembled WGS sequence"/>
</dbReference>
<evidence type="ECO:0000259" key="14">
    <source>
        <dbReference type="SMART" id="SM00852"/>
    </source>
</evidence>
<keyword evidence="4" id="KW-0285">Flavoprotein</keyword>
<protein>
    <recommendedName>
        <fullName evidence="3">FAD synthase</fullName>
        <ecNumber evidence="3">2.7.7.2</ecNumber>
    </recommendedName>
    <alternativeName>
        <fullName evidence="11">FAD pyrophosphorylase</fullName>
    </alternativeName>
    <alternativeName>
        <fullName evidence="12">FMN adenylyltransferase</fullName>
    </alternativeName>
</protein>
<dbReference type="InterPro" id="IPR056596">
    <property type="entry name" value="FLAD1_M"/>
</dbReference>
<comment type="caution">
    <text evidence="15">The sequence shown here is derived from an EMBL/GenBank/DDBJ whole genome shotgun (WGS) entry which is preliminary data.</text>
</comment>
<evidence type="ECO:0000256" key="1">
    <source>
        <dbReference type="ARBA" id="ARBA00004726"/>
    </source>
</evidence>
<dbReference type="CDD" id="cd23948">
    <property type="entry name" value="FAD_synthase"/>
    <property type="match status" value="1"/>
</dbReference>
<evidence type="ECO:0000256" key="4">
    <source>
        <dbReference type="ARBA" id="ARBA00022630"/>
    </source>
</evidence>
<dbReference type="EMBL" id="JARQWQ010000002">
    <property type="protein sequence ID" value="KAK2573887.1"/>
    <property type="molecule type" value="Genomic_DNA"/>
</dbReference>
<dbReference type="GO" id="GO:0006747">
    <property type="term" value="P:FAD biosynthetic process"/>
    <property type="evidence" value="ECO:0007669"/>
    <property type="project" value="TreeGrafter"/>
</dbReference>
<evidence type="ECO:0000313" key="15">
    <source>
        <dbReference type="EMBL" id="KAK2573887.1"/>
    </source>
</evidence>
<dbReference type="EC" id="2.7.7.2" evidence="3"/>
<sequence length="515" mass="57818">MADEITSKQAPSCSAGIIIVGDEILKGHTKDTNSYFLLRKLWSLGIKVGKVSVLADDVDEIAHEVKAFSSRFSLVITTGGIGPTHDDLTMAGIAKAFDEDLVLNEELINLLSSSFDLDAKSKVYANSSYLKMARVPRSLKISHGNDPSGEHCNFPLISVHNVYIFPGIPQYLEREFSLLESELLLSNSKKRFFLRNVYLSAEETEIASILQEVHEKFKSIVHLGSYPDISSQKFKVKLTLESDHVKYIEEAWEFLQHRLPKDTIMKINGDGLDLSDQSGLPCVDDEFKAQNMEKVYQLLDPADESTTSACVKGAWGVIQQTLQLYSLDELCISFNGGKDCTVLLHLLHAALCKQSQLTQQLNALYIRYDSPFPQAEEFISQTRERYNLNLITMTGNMKEALKTLKKTHPSIKATLLGTRRHDPFSDALHTFSSTDPGWPHYMRVNPILDWHHSDVWSVIKKCNIPYCSLYDQGYTSLGSAHNTAPNPSLKCEDGSDRYKPAFMLEDGNLERAGRN</sequence>
<dbReference type="GO" id="GO:0005524">
    <property type="term" value="F:ATP binding"/>
    <property type="evidence" value="ECO:0007669"/>
    <property type="project" value="UniProtKB-KW"/>
</dbReference>
<keyword evidence="6" id="KW-0808">Transferase</keyword>
<evidence type="ECO:0000313" key="16">
    <source>
        <dbReference type="Proteomes" id="UP001249851"/>
    </source>
</evidence>
<dbReference type="InterPro" id="IPR036425">
    <property type="entry name" value="MoaB/Mog-like_dom_sf"/>
</dbReference>
<dbReference type="InterPro" id="IPR014729">
    <property type="entry name" value="Rossmann-like_a/b/a_fold"/>
</dbReference>
<dbReference type="GO" id="GO:0003919">
    <property type="term" value="F:FMN adenylyltransferase activity"/>
    <property type="evidence" value="ECO:0007669"/>
    <property type="project" value="UniProtKB-EC"/>
</dbReference>
<dbReference type="Pfam" id="PF01507">
    <property type="entry name" value="PAPS_reduct"/>
    <property type="match status" value="1"/>
</dbReference>
<comment type="pathway">
    <text evidence="1">Cofactor biosynthesis; FAD biosynthesis; FAD from FMN: step 1/1.</text>
</comment>
<keyword evidence="5" id="KW-0288">FMN</keyword>
<dbReference type="PANTHER" id="PTHR23293">
    <property type="entry name" value="FAD SYNTHETASE-RELATED FMN ADENYLYLTRANSFERASE"/>
    <property type="match status" value="1"/>
</dbReference>
<comment type="catalytic activity">
    <reaction evidence="13">
        <text>FMN + ATP + H(+) = FAD + diphosphate</text>
        <dbReference type="Rhea" id="RHEA:17237"/>
        <dbReference type="ChEBI" id="CHEBI:15378"/>
        <dbReference type="ChEBI" id="CHEBI:30616"/>
        <dbReference type="ChEBI" id="CHEBI:33019"/>
        <dbReference type="ChEBI" id="CHEBI:57692"/>
        <dbReference type="ChEBI" id="CHEBI:58210"/>
        <dbReference type="EC" id="2.7.7.2"/>
    </reaction>
</comment>
<proteinExistence type="inferred from homology"/>
<dbReference type="Gene3D" id="3.40.980.10">
    <property type="entry name" value="MoaB/Mog-like domain"/>
    <property type="match status" value="1"/>
</dbReference>
<dbReference type="PANTHER" id="PTHR23293:SF9">
    <property type="entry name" value="FAD SYNTHASE"/>
    <property type="match status" value="1"/>
</dbReference>
<dbReference type="SUPFAM" id="SSF53218">
    <property type="entry name" value="Molybdenum cofactor biosynthesis proteins"/>
    <property type="match status" value="1"/>
</dbReference>
<keyword evidence="16" id="KW-1185">Reference proteome</keyword>
<name>A0AAD9VHB1_ACRCE</name>
<dbReference type="SMART" id="SM00852">
    <property type="entry name" value="MoCF_biosynth"/>
    <property type="match status" value="1"/>
</dbReference>
<keyword evidence="10" id="KW-0067">ATP-binding</keyword>
<accession>A0AAD9VHB1</accession>
<evidence type="ECO:0000256" key="12">
    <source>
        <dbReference type="ARBA" id="ARBA00031871"/>
    </source>
</evidence>
<reference evidence="15" key="2">
    <citation type="journal article" date="2023" name="Science">
        <title>Genomic signatures of disease resistance in endangered staghorn corals.</title>
        <authorList>
            <person name="Vollmer S.V."/>
            <person name="Selwyn J.D."/>
            <person name="Despard B.A."/>
            <person name="Roesel C.L."/>
        </authorList>
    </citation>
    <scope>NUCLEOTIDE SEQUENCE</scope>
    <source>
        <strain evidence="15">K2</strain>
    </source>
</reference>
<dbReference type="Gene3D" id="3.40.50.620">
    <property type="entry name" value="HUPs"/>
    <property type="match status" value="1"/>
</dbReference>
<keyword evidence="8" id="KW-0547">Nucleotide-binding</keyword>